<gene>
    <name evidence="2" type="ORF">DMC30DRAFT_418396</name>
</gene>
<feature type="compositionally biased region" description="Basic and acidic residues" evidence="1">
    <location>
        <begin position="25"/>
        <end position="34"/>
    </location>
</feature>
<dbReference type="AlphaFoldDB" id="A0A5C5FSG8"/>
<dbReference type="OrthoDB" id="5239630at2759"/>
<protein>
    <submittedName>
        <fullName evidence="2">Uncharacterized protein</fullName>
    </submittedName>
</protein>
<evidence type="ECO:0000256" key="1">
    <source>
        <dbReference type="SAM" id="MobiDB-lite"/>
    </source>
</evidence>
<comment type="caution">
    <text evidence="2">The sequence shown here is derived from an EMBL/GenBank/DDBJ whole genome shotgun (WGS) entry which is preliminary data.</text>
</comment>
<evidence type="ECO:0000313" key="3">
    <source>
        <dbReference type="Proteomes" id="UP000311382"/>
    </source>
</evidence>
<dbReference type="Pfam" id="PF09495">
    <property type="entry name" value="DUF2462"/>
    <property type="match status" value="1"/>
</dbReference>
<proteinExistence type="predicted"/>
<sequence length="93" mass="9924">MVQGFKAKPPANTHKNKSSTQKKQQPKDLKKGGESLKAAAVSHGVVHRKNTSSHATGLEKQIAAQALSHGKLTIMRKAAEEKKAKDAASADKK</sequence>
<evidence type="ECO:0000313" key="2">
    <source>
        <dbReference type="EMBL" id="TNY18914.1"/>
    </source>
</evidence>
<dbReference type="InterPro" id="IPR019034">
    <property type="entry name" value="UPF0390"/>
</dbReference>
<reference evidence="2 3" key="1">
    <citation type="submission" date="2019-03" db="EMBL/GenBank/DDBJ databases">
        <title>Rhodosporidium diobovatum UCD-FST 08-225 genome sequencing, assembly, and annotation.</title>
        <authorList>
            <person name="Fakankun I.U."/>
            <person name="Fristensky B."/>
            <person name="Levin D.B."/>
        </authorList>
    </citation>
    <scope>NUCLEOTIDE SEQUENCE [LARGE SCALE GENOMIC DNA]</scope>
    <source>
        <strain evidence="2 3">UCD-FST 08-225</strain>
    </source>
</reference>
<dbReference type="Proteomes" id="UP000311382">
    <property type="component" value="Unassembled WGS sequence"/>
</dbReference>
<dbReference type="EMBL" id="SOZI01000116">
    <property type="protein sequence ID" value="TNY18914.1"/>
    <property type="molecule type" value="Genomic_DNA"/>
</dbReference>
<organism evidence="2 3">
    <name type="scientific">Rhodotorula diobovata</name>
    <dbReference type="NCBI Taxonomy" id="5288"/>
    <lineage>
        <taxon>Eukaryota</taxon>
        <taxon>Fungi</taxon>
        <taxon>Dikarya</taxon>
        <taxon>Basidiomycota</taxon>
        <taxon>Pucciniomycotina</taxon>
        <taxon>Microbotryomycetes</taxon>
        <taxon>Sporidiobolales</taxon>
        <taxon>Sporidiobolaceae</taxon>
        <taxon>Rhodotorula</taxon>
    </lineage>
</organism>
<accession>A0A5C5FSG8</accession>
<keyword evidence="3" id="KW-1185">Reference proteome</keyword>
<feature type="region of interest" description="Disordered" evidence="1">
    <location>
        <begin position="1"/>
        <end position="58"/>
    </location>
</feature>
<name>A0A5C5FSG8_9BASI</name>